<sequence>MTSRQGTGADHHKARDATRLQTPVARQQARPDLLRRHGYPCEVRAAQRRLQALLSDAPGPAPAR</sequence>
<feature type="compositionally biased region" description="Basic and acidic residues" evidence="1">
    <location>
        <begin position="9"/>
        <end position="18"/>
    </location>
</feature>
<dbReference type="RefSeq" id="WP_168030682.1">
    <property type="nucleotide sequence ID" value="NZ_JAAVNE010000016.1"/>
</dbReference>
<comment type="caution">
    <text evidence="2">The sequence shown here is derived from an EMBL/GenBank/DDBJ whole genome shotgun (WGS) entry which is preliminary data.</text>
</comment>
<feature type="region of interest" description="Disordered" evidence="1">
    <location>
        <begin position="1"/>
        <end position="32"/>
    </location>
</feature>
<reference evidence="2 3" key="1">
    <citation type="submission" date="2020-03" db="EMBL/GenBank/DDBJ databases">
        <title>Roseomonas selenitidurans sp. nov. isolated from urban soil.</title>
        <authorList>
            <person name="Liu H."/>
        </authorList>
    </citation>
    <scope>NUCLEOTIDE SEQUENCE [LARGE SCALE GENOMIC DNA]</scope>
    <source>
        <strain evidence="2 3">BU-1</strain>
    </source>
</reference>
<protein>
    <submittedName>
        <fullName evidence="2">Uncharacterized protein</fullName>
    </submittedName>
</protein>
<accession>A0ABX1E452</accession>
<evidence type="ECO:0000313" key="2">
    <source>
        <dbReference type="EMBL" id="NKC31558.1"/>
    </source>
</evidence>
<gene>
    <name evidence="2" type="ORF">HEQ75_11880</name>
</gene>
<name>A0ABX1E452_9PROT</name>
<dbReference type="EMBL" id="JAAVNE010000016">
    <property type="protein sequence ID" value="NKC31558.1"/>
    <property type="molecule type" value="Genomic_DNA"/>
</dbReference>
<keyword evidence="3" id="KW-1185">Reference proteome</keyword>
<evidence type="ECO:0000313" key="3">
    <source>
        <dbReference type="Proteomes" id="UP000787635"/>
    </source>
</evidence>
<dbReference type="Proteomes" id="UP000787635">
    <property type="component" value="Unassembled WGS sequence"/>
</dbReference>
<proteinExistence type="predicted"/>
<evidence type="ECO:0000256" key="1">
    <source>
        <dbReference type="SAM" id="MobiDB-lite"/>
    </source>
</evidence>
<organism evidence="2 3">
    <name type="scientific">Falsiroseomonas selenitidurans</name>
    <dbReference type="NCBI Taxonomy" id="2716335"/>
    <lineage>
        <taxon>Bacteria</taxon>
        <taxon>Pseudomonadati</taxon>
        <taxon>Pseudomonadota</taxon>
        <taxon>Alphaproteobacteria</taxon>
        <taxon>Acetobacterales</taxon>
        <taxon>Roseomonadaceae</taxon>
        <taxon>Falsiroseomonas</taxon>
    </lineage>
</organism>